<dbReference type="EMBL" id="MK977710">
    <property type="protein sequence ID" value="QDF20045.1"/>
    <property type="molecule type" value="Genomic_DNA"/>
</dbReference>
<dbReference type="KEGG" id="vg:55619404"/>
<dbReference type="GeneID" id="55619404"/>
<organism evidence="1 2">
    <name type="scientific">Corynebacterium phage Stiles</name>
    <dbReference type="NCBI Taxonomy" id="2588504"/>
    <lineage>
        <taxon>Viruses</taxon>
        <taxon>Duplodnaviria</taxon>
        <taxon>Heunggongvirae</taxon>
        <taxon>Uroviricota</taxon>
        <taxon>Caudoviricetes</taxon>
        <taxon>Samwavirus</taxon>
        <taxon>Samwavirus stiles</taxon>
    </lineage>
</organism>
<keyword evidence="2" id="KW-1185">Reference proteome</keyword>
<evidence type="ECO:0000313" key="1">
    <source>
        <dbReference type="EMBL" id="QDF20045.1"/>
    </source>
</evidence>
<name>A0A4Y6EPH2_9CAUD</name>
<gene>
    <name evidence="1" type="primary">44</name>
    <name evidence="1" type="ORF">SEA_STILES_44</name>
</gene>
<dbReference type="Proteomes" id="UP000320550">
    <property type="component" value="Segment"/>
</dbReference>
<evidence type="ECO:0000313" key="2">
    <source>
        <dbReference type="Proteomes" id="UP000320550"/>
    </source>
</evidence>
<sequence>MKSANVTTITATVRILQVGNRQLTKAMARQLDRVQWGGELEPFGRIANWEYDESRPYVRVIGRRIADGELVTAVVAGPPRYEYAPGAISSEGDPEYATAKALPLIILGGLR</sequence>
<dbReference type="RefSeq" id="YP_009848969.1">
    <property type="nucleotide sequence ID" value="NC_048789.1"/>
</dbReference>
<reference evidence="1 2" key="1">
    <citation type="submission" date="2019-05" db="EMBL/GenBank/DDBJ databases">
        <authorList>
            <person name="Albert R.M."/>
            <person name="Nur A.I."/>
            <person name="Ayala A."/>
            <person name="Bradley M.S."/>
            <person name="Burch R.E."/>
            <person name="Chen M."/>
            <person name="Dulaney A."/>
            <person name="Kakulamarri P.S."/>
            <person name="Kelly K.U."/>
            <person name="Maynor S.D."/>
            <person name="Perritt S.E."/>
            <person name="Praveen H."/>
            <person name="Slemons D.M."/>
            <person name="Snidow C.R."/>
            <person name="Thalluri S."/>
            <person name="Vyawahare A.K."/>
            <person name="Williams M.R."/>
            <person name="Monti D.L."/>
            <person name="Garlena R.A."/>
            <person name="Russell D.A."/>
            <person name="Pope W.H."/>
            <person name="Jacobs-Sera D."/>
            <person name="Hatfull G.F."/>
        </authorList>
    </citation>
    <scope>NUCLEOTIDE SEQUENCE [LARGE SCALE GENOMIC DNA]</scope>
</reference>
<proteinExistence type="predicted"/>
<accession>A0A4Y6EPH2</accession>
<protein>
    <submittedName>
        <fullName evidence="1">Uncharacterized protein</fullName>
    </submittedName>
</protein>